<comment type="caution">
    <text evidence="1">The sequence shown here is derived from an EMBL/GenBank/DDBJ whole genome shotgun (WGS) entry which is preliminary data.</text>
</comment>
<evidence type="ECO:0008006" key="3">
    <source>
        <dbReference type="Google" id="ProtNLM"/>
    </source>
</evidence>
<evidence type="ECO:0000313" key="1">
    <source>
        <dbReference type="EMBL" id="NMH77712.1"/>
    </source>
</evidence>
<accession>A0ABX1RBE4</accession>
<sequence length="79" mass="8905">MNEQNLPTWNDILHNTRASLTTARTSLADARDHLSSDWRPVGTELAQHETDARTCAFELIGQARALIDQAKNVLYDAQR</sequence>
<gene>
    <name evidence="1" type="ORF">HF577_11535</name>
</gene>
<keyword evidence="2" id="KW-1185">Reference proteome</keyword>
<reference evidence="1 2" key="1">
    <citation type="submission" date="2020-04" db="EMBL/GenBank/DDBJ databases">
        <authorList>
            <person name="Klaysubun C."/>
            <person name="Duangmal K."/>
            <person name="Lipun K."/>
        </authorList>
    </citation>
    <scope>NUCLEOTIDE SEQUENCE [LARGE SCALE GENOMIC DNA]</scope>
    <source>
        <strain evidence="1 2">JCM 11839</strain>
    </source>
</reference>
<dbReference type="Proteomes" id="UP001296706">
    <property type="component" value="Unassembled WGS sequence"/>
</dbReference>
<organism evidence="1 2">
    <name type="scientific">Pseudonocardia xinjiangensis</name>
    <dbReference type="NCBI Taxonomy" id="75289"/>
    <lineage>
        <taxon>Bacteria</taxon>
        <taxon>Bacillati</taxon>
        <taxon>Actinomycetota</taxon>
        <taxon>Actinomycetes</taxon>
        <taxon>Pseudonocardiales</taxon>
        <taxon>Pseudonocardiaceae</taxon>
        <taxon>Pseudonocardia</taxon>
    </lineage>
</organism>
<protein>
    <recommendedName>
        <fullName evidence="3">Type VII secretion system (Wss) protein ESAT-6</fullName>
    </recommendedName>
</protein>
<name>A0ABX1RBE4_9PSEU</name>
<dbReference type="EMBL" id="JAAXKY010000028">
    <property type="protein sequence ID" value="NMH77712.1"/>
    <property type="molecule type" value="Genomic_DNA"/>
</dbReference>
<proteinExistence type="predicted"/>
<dbReference type="RefSeq" id="WP_169395785.1">
    <property type="nucleotide sequence ID" value="NZ_BAAAJH010000032.1"/>
</dbReference>
<evidence type="ECO:0000313" key="2">
    <source>
        <dbReference type="Proteomes" id="UP001296706"/>
    </source>
</evidence>